<gene>
    <name evidence="3" type="ORF">SAMN02745784_00368</name>
</gene>
<dbReference type="SUPFAM" id="SSF52540">
    <property type="entry name" value="P-loop containing nucleoside triphosphate hydrolases"/>
    <property type="match status" value="1"/>
</dbReference>
<dbReference type="GO" id="GO:0009898">
    <property type="term" value="C:cytoplasmic side of plasma membrane"/>
    <property type="evidence" value="ECO:0007669"/>
    <property type="project" value="TreeGrafter"/>
</dbReference>
<keyword evidence="3" id="KW-0969">Cilium</keyword>
<keyword evidence="1" id="KW-0547">Nucleotide-binding</keyword>
<dbReference type="InterPro" id="IPR033875">
    <property type="entry name" value="FlhG"/>
</dbReference>
<keyword evidence="3" id="KW-0282">Flagellum</keyword>
<dbReference type="GO" id="GO:0051782">
    <property type="term" value="P:negative regulation of cell division"/>
    <property type="evidence" value="ECO:0007669"/>
    <property type="project" value="TreeGrafter"/>
</dbReference>
<dbReference type="Pfam" id="PF10609">
    <property type="entry name" value="ParA"/>
    <property type="match status" value="1"/>
</dbReference>
<dbReference type="GeneID" id="90995058"/>
<dbReference type="PIRSF" id="PIRSF003092">
    <property type="entry name" value="MinD"/>
    <property type="match status" value="1"/>
</dbReference>
<accession>A0A1M4SL54</accession>
<dbReference type="GO" id="GO:0005829">
    <property type="term" value="C:cytosol"/>
    <property type="evidence" value="ECO:0007669"/>
    <property type="project" value="TreeGrafter"/>
</dbReference>
<evidence type="ECO:0000313" key="3">
    <source>
        <dbReference type="EMBL" id="SHE32707.1"/>
    </source>
</evidence>
<dbReference type="STRING" id="1123404.SAMN02745784_00368"/>
<dbReference type="GO" id="GO:0016887">
    <property type="term" value="F:ATP hydrolysis activity"/>
    <property type="evidence" value="ECO:0007669"/>
    <property type="project" value="TreeGrafter"/>
</dbReference>
<dbReference type="PANTHER" id="PTHR43384">
    <property type="entry name" value="SEPTUM SITE-DETERMINING PROTEIN MIND HOMOLOG, CHLOROPLASTIC-RELATED"/>
    <property type="match status" value="1"/>
</dbReference>
<dbReference type="EMBL" id="FQTY01000001">
    <property type="protein sequence ID" value="SHE32707.1"/>
    <property type="molecule type" value="Genomic_DNA"/>
</dbReference>
<name>A0A1M4SL54_9FIRM</name>
<protein>
    <submittedName>
        <fullName evidence="3">Flagellar biosynthesis protein FlhG</fullName>
    </submittedName>
</protein>
<evidence type="ECO:0000256" key="1">
    <source>
        <dbReference type="ARBA" id="ARBA00022741"/>
    </source>
</evidence>
<dbReference type="Proteomes" id="UP000184114">
    <property type="component" value="Unassembled WGS sequence"/>
</dbReference>
<dbReference type="Gene3D" id="3.40.50.300">
    <property type="entry name" value="P-loop containing nucleotide triphosphate hydrolases"/>
    <property type="match status" value="1"/>
</dbReference>
<keyword evidence="3" id="KW-0966">Cell projection</keyword>
<dbReference type="InterPro" id="IPR033756">
    <property type="entry name" value="YlxH/NBP35"/>
</dbReference>
<keyword evidence="4" id="KW-1185">Reference proteome</keyword>
<reference evidence="4" key="1">
    <citation type="submission" date="2016-11" db="EMBL/GenBank/DDBJ databases">
        <authorList>
            <person name="Varghese N."/>
            <person name="Submissions S."/>
        </authorList>
    </citation>
    <scope>NUCLEOTIDE SEQUENCE [LARGE SCALE GENOMIC DNA]</scope>
    <source>
        <strain evidence="4">DSM 18095</strain>
    </source>
</reference>
<proteinExistence type="predicted"/>
<dbReference type="CDD" id="cd02038">
    <property type="entry name" value="FlhG-like"/>
    <property type="match status" value="1"/>
</dbReference>
<dbReference type="PANTHER" id="PTHR43384:SF4">
    <property type="entry name" value="CELLULOSE BIOSYNTHESIS PROTEIN BCSQ-RELATED"/>
    <property type="match status" value="1"/>
</dbReference>
<evidence type="ECO:0000313" key="4">
    <source>
        <dbReference type="Proteomes" id="UP000184114"/>
    </source>
</evidence>
<evidence type="ECO:0000256" key="2">
    <source>
        <dbReference type="ARBA" id="ARBA00022840"/>
    </source>
</evidence>
<sequence length="296" mass="33091">MTDQAENLRKIMRSRDLDKETIMSTEDKAKVIAISSGKGGVGKTNFAVNFSVSLKRLGYEVVIIDADLGLSNIEILTGINVSNRISDIIYSDKDIFEIMNKGPEGIKIISGGSGLKELNLLKNENFSRLIKEIEKLQVSSDYIIIDTGAGISSSVIDFIMTSNEVIVICTPDPTSLMDSYTLIKSIVYTGFNGKIKVVCNMVKDRKEGIEIFDRLYNAANNFLKIQIEYLGYIEKNDLVNYAVRNQTPFIVSHPNNSISKRINIIAMDYLGKGVIEEKEKTSFAQRILEVFFKRGD</sequence>
<dbReference type="InterPro" id="IPR050625">
    <property type="entry name" value="ParA/MinD_ATPase"/>
</dbReference>
<dbReference type="GO" id="GO:0005524">
    <property type="term" value="F:ATP binding"/>
    <property type="evidence" value="ECO:0007669"/>
    <property type="project" value="UniProtKB-KW"/>
</dbReference>
<dbReference type="InterPro" id="IPR027417">
    <property type="entry name" value="P-loop_NTPase"/>
</dbReference>
<dbReference type="InterPro" id="IPR025501">
    <property type="entry name" value="MinD_FleN"/>
</dbReference>
<dbReference type="AlphaFoldDB" id="A0A1M4SL54"/>
<keyword evidence="2" id="KW-0067">ATP-binding</keyword>
<organism evidence="3 4">
    <name type="scientific">Tissierella praeacuta DSM 18095</name>
    <dbReference type="NCBI Taxonomy" id="1123404"/>
    <lineage>
        <taxon>Bacteria</taxon>
        <taxon>Bacillati</taxon>
        <taxon>Bacillota</taxon>
        <taxon>Tissierellia</taxon>
        <taxon>Tissierellales</taxon>
        <taxon>Tissierellaceae</taxon>
        <taxon>Tissierella</taxon>
    </lineage>
</organism>
<dbReference type="RefSeq" id="WP_072972374.1">
    <property type="nucleotide sequence ID" value="NZ_FQTY01000001.1"/>
</dbReference>